<dbReference type="EnsemblPlants" id="AVESA.00010b.r2.1DG0165370.1">
    <property type="protein sequence ID" value="AVESA.00010b.r2.1DG0165370.1.CDS.1"/>
    <property type="gene ID" value="AVESA.00010b.r2.1DG0165370"/>
</dbReference>
<evidence type="ECO:0000313" key="2">
    <source>
        <dbReference type="Proteomes" id="UP001732700"/>
    </source>
</evidence>
<organism evidence="1 2">
    <name type="scientific">Avena sativa</name>
    <name type="common">Oat</name>
    <dbReference type="NCBI Taxonomy" id="4498"/>
    <lineage>
        <taxon>Eukaryota</taxon>
        <taxon>Viridiplantae</taxon>
        <taxon>Streptophyta</taxon>
        <taxon>Embryophyta</taxon>
        <taxon>Tracheophyta</taxon>
        <taxon>Spermatophyta</taxon>
        <taxon>Magnoliopsida</taxon>
        <taxon>Liliopsida</taxon>
        <taxon>Poales</taxon>
        <taxon>Poaceae</taxon>
        <taxon>BOP clade</taxon>
        <taxon>Pooideae</taxon>
        <taxon>Poodae</taxon>
        <taxon>Poeae</taxon>
        <taxon>Poeae Chloroplast Group 1 (Aveneae type)</taxon>
        <taxon>Aveninae</taxon>
        <taxon>Avena</taxon>
    </lineage>
</organism>
<accession>A0ACD5U1U0</accession>
<sequence length="137" mass="15259">MPPRELYHLAVPPVRSSSSLARSLSLALLSSARLPPLRRYHARRASISELTIELIAHRKSQPGGASMELRAGDGKCRLSTKRSGKLATARGGKSESGRSPSSFARRCARLVREQRARFYIARRCVTMLACWRERDSP</sequence>
<proteinExistence type="predicted"/>
<name>A0ACD5U1U0_AVESA</name>
<dbReference type="Proteomes" id="UP001732700">
    <property type="component" value="Chromosome 1D"/>
</dbReference>
<keyword evidence="2" id="KW-1185">Reference proteome</keyword>
<evidence type="ECO:0000313" key="1">
    <source>
        <dbReference type="EnsemblPlants" id="AVESA.00010b.r2.1DG0165370.1.CDS.1"/>
    </source>
</evidence>
<reference evidence="1" key="2">
    <citation type="submission" date="2025-09" db="UniProtKB">
        <authorList>
            <consortium name="EnsemblPlants"/>
        </authorList>
    </citation>
    <scope>IDENTIFICATION</scope>
</reference>
<protein>
    <submittedName>
        <fullName evidence="1">Uncharacterized protein</fullName>
    </submittedName>
</protein>
<reference evidence="1" key="1">
    <citation type="submission" date="2021-05" db="EMBL/GenBank/DDBJ databases">
        <authorList>
            <person name="Scholz U."/>
            <person name="Mascher M."/>
            <person name="Fiebig A."/>
        </authorList>
    </citation>
    <scope>NUCLEOTIDE SEQUENCE [LARGE SCALE GENOMIC DNA]</scope>
</reference>